<reference evidence="2" key="1">
    <citation type="submission" date="2020-09" db="EMBL/GenBank/DDBJ databases">
        <title>Secondary metabolite and genome analysis of marine Streptomyces chumphonensis KK1-2T.</title>
        <authorList>
            <person name="Phongsopitanun W."/>
            <person name="Kanchanasin P."/>
            <person name="Pittayakhajonwut P."/>
            <person name="Suwanborirux K."/>
            <person name="Tanasupawat S."/>
        </authorList>
    </citation>
    <scope>NUCLEOTIDE SEQUENCE</scope>
    <source>
        <strain evidence="2">KK1-2</strain>
    </source>
</reference>
<dbReference type="PANTHER" id="PTHR33627">
    <property type="entry name" value="TRANSPOSASE"/>
    <property type="match status" value="1"/>
</dbReference>
<evidence type="ECO:0000313" key="3">
    <source>
        <dbReference type="Proteomes" id="UP000632289"/>
    </source>
</evidence>
<evidence type="ECO:0000313" key="2">
    <source>
        <dbReference type="EMBL" id="MBD3932119.1"/>
    </source>
</evidence>
<evidence type="ECO:0000259" key="1">
    <source>
        <dbReference type="Pfam" id="PF13546"/>
    </source>
</evidence>
<sequence length="362" mass="39110">MPRSDQRRKGTQYLNGLLSTQGRKSIRNIANLLGSQVSEQNLHHFISDSTWDWVPLRRALADTLEAALPTRAWVVTPMTIPKAGQNSVGVWRYFSPALGHTLNAQRAVGVWAASESASVPVNWRLQLPSSWLVDGSRRSQAAIPEGTSSESLAECAAEAFRETALGWGLRARPTVLDLGDAHEPLPEKLAATRAPLLVRVGRDTPLTVTDPAVPGREQTTLTAHEIMGMARNMRRPVPGRRPLAGVAEGLPLAAAVRVALPRPPGPGRGHLALVGLGTYGARWPGELWLSNRTTVPVEHLARLGWLANRVTQDSAAVADRVGLRDFTGRSFTGWHRHVTLASVAHAVAVLAGRPQQSLRSAS</sequence>
<dbReference type="EMBL" id="JACXYU010000004">
    <property type="protein sequence ID" value="MBD3932119.1"/>
    <property type="molecule type" value="Genomic_DNA"/>
</dbReference>
<proteinExistence type="predicted"/>
<organism evidence="2 3">
    <name type="scientific">Streptomyces chumphonensis</name>
    <dbReference type="NCBI Taxonomy" id="1214925"/>
    <lineage>
        <taxon>Bacteria</taxon>
        <taxon>Bacillati</taxon>
        <taxon>Actinomycetota</taxon>
        <taxon>Actinomycetes</taxon>
        <taxon>Kitasatosporales</taxon>
        <taxon>Streptomycetaceae</taxon>
        <taxon>Streptomyces</taxon>
    </lineage>
</organism>
<feature type="domain" description="Transposase IS701-like DDE" evidence="1">
    <location>
        <begin position="2"/>
        <end position="213"/>
    </location>
</feature>
<protein>
    <submittedName>
        <fullName evidence="2">Transposase</fullName>
    </submittedName>
</protein>
<dbReference type="AlphaFoldDB" id="A0A927F0Q9"/>
<comment type="caution">
    <text evidence="2">The sequence shown here is derived from an EMBL/GenBank/DDBJ whole genome shotgun (WGS) entry which is preliminary data.</text>
</comment>
<dbReference type="PANTHER" id="PTHR33627:SF1">
    <property type="entry name" value="TRANSPOSASE"/>
    <property type="match status" value="1"/>
</dbReference>
<dbReference type="InterPro" id="IPR039365">
    <property type="entry name" value="IS701-like"/>
</dbReference>
<accession>A0A927F0Q9</accession>
<name>A0A927F0Q9_9ACTN</name>
<dbReference type="Proteomes" id="UP000632289">
    <property type="component" value="Unassembled WGS sequence"/>
</dbReference>
<keyword evidence="3" id="KW-1185">Reference proteome</keyword>
<dbReference type="Pfam" id="PF13546">
    <property type="entry name" value="DDE_5"/>
    <property type="match status" value="1"/>
</dbReference>
<dbReference type="InterPro" id="IPR038721">
    <property type="entry name" value="IS701-like_DDE_dom"/>
</dbReference>
<gene>
    <name evidence="2" type="ORF">IF129_11215</name>
</gene>